<keyword evidence="1" id="KW-0732">Signal</keyword>
<evidence type="ECO:0000313" key="2">
    <source>
        <dbReference type="EMBL" id="ASJ74350.1"/>
    </source>
</evidence>
<feature type="chain" id="PRO_5016350577" description="DUF2059 domain-containing protein" evidence="1">
    <location>
        <begin position="28"/>
        <end position="300"/>
    </location>
</feature>
<evidence type="ECO:0000256" key="1">
    <source>
        <dbReference type="SAM" id="SignalP"/>
    </source>
</evidence>
<name>A0A2Z2NZN4_9GAMM</name>
<protein>
    <recommendedName>
        <fullName evidence="4">DUF2059 domain-containing protein</fullName>
    </recommendedName>
</protein>
<dbReference type="AlphaFoldDB" id="A0A2Z2NZN4"/>
<evidence type="ECO:0008006" key="4">
    <source>
        <dbReference type="Google" id="ProtNLM"/>
    </source>
</evidence>
<evidence type="ECO:0000313" key="3">
    <source>
        <dbReference type="Proteomes" id="UP000250079"/>
    </source>
</evidence>
<dbReference type="KEGG" id="gai:IMCC3135_21365"/>
<dbReference type="EMBL" id="CP018632">
    <property type="protein sequence ID" value="ASJ74350.1"/>
    <property type="molecule type" value="Genomic_DNA"/>
</dbReference>
<sequence length="300" mass="33002">MIKRTQVLMPATWTLLALFSVYEPVQAVESDVTPLPDQLLPHSSAVAELLRLSGLSVQLDNLPKAVISSFEQSIRNGGMLGPFEQQDIPPLHSALQEVFSSERLQASLSLQLESELSTGDISYLTTFYQSESGRELSQAERENSILSNADRFNVWHDLQGIRSLQPERAAVIAELEKSLHATDSAVDTLISMQVALQVGLMPALPAHQQESVSDLIDAARAHQSAMRRQYQASSLETLAFMFQNQSVDMLRDFNEVLQSGAGQRYVRATNIGLSRGMLNAAEELGQLLKPILTQRLGMGA</sequence>
<accession>A0A2Z2NZN4</accession>
<reference evidence="2 3" key="1">
    <citation type="submission" date="2016-12" db="EMBL/GenBank/DDBJ databases">
        <authorList>
            <person name="Song W.-J."/>
            <person name="Kurnit D.M."/>
        </authorList>
    </citation>
    <scope>NUCLEOTIDE SEQUENCE [LARGE SCALE GENOMIC DNA]</scope>
    <source>
        <strain evidence="2 3">IMCC3135</strain>
    </source>
</reference>
<dbReference type="RefSeq" id="WP_088919391.1">
    <property type="nucleotide sequence ID" value="NZ_CP018632.1"/>
</dbReference>
<keyword evidence="3" id="KW-1185">Reference proteome</keyword>
<gene>
    <name evidence="2" type="ORF">IMCC3135_21365</name>
</gene>
<feature type="signal peptide" evidence="1">
    <location>
        <begin position="1"/>
        <end position="27"/>
    </location>
</feature>
<proteinExistence type="predicted"/>
<organism evidence="2 3">
    <name type="scientific">Granulosicoccus antarcticus IMCC3135</name>
    <dbReference type="NCBI Taxonomy" id="1192854"/>
    <lineage>
        <taxon>Bacteria</taxon>
        <taxon>Pseudomonadati</taxon>
        <taxon>Pseudomonadota</taxon>
        <taxon>Gammaproteobacteria</taxon>
        <taxon>Chromatiales</taxon>
        <taxon>Granulosicoccaceae</taxon>
        <taxon>Granulosicoccus</taxon>
    </lineage>
</organism>
<dbReference type="Proteomes" id="UP000250079">
    <property type="component" value="Chromosome"/>
</dbReference>